<evidence type="ECO:0000313" key="2">
    <source>
        <dbReference type="EMBL" id="CAD1828027.1"/>
    </source>
</evidence>
<gene>
    <name evidence="2" type="ORF">CB5_LOCUS11238</name>
</gene>
<keyword evidence="1" id="KW-0175">Coiled coil</keyword>
<dbReference type="AlphaFoldDB" id="A0A6V7PAZ3"/>
<sequence length="141" mass="15204">MSQGYADLYAMLSSSVLKMVQTGDKISVAKAAAARVRELKYQKEQLQRRNAELAVVVAAQRPATAAVAINLTIANCSTPMAMDALTAALQCLKLMELKITAVRSSFSGKNLSVIVGAETKVRSHVIFVHVRLIGYVHACLK</sequence>
<evidence type="ECO:0000256" key="1">
    <source>
        <dbReference type="SAM" id="Coils"/>
    </source>
</evidence>
<protein>
    <submittedName>
        <fullName evidence="2">Uncharacterized protein</fullName>
    </submittedName>
</protein>
<accession>A0A6V7PAZ3</accession>
<dbReference type="PANTHER" id="PTHR46665">
    <property type="entry name" value="TRANSCRIPTION FACTOR BHLH041-RELATED-RELATED"/>
    <property type="match status" value="1"/>
</dbReference>
<organism evidence="2">
    <name type="scientific">Ananas comosus var. bracteatus</name>
    <name type="common">red pineapple</name>
    <dbReference type="NCBI Taxonomy" id="296719"/>
    <lineage>
        <taxon>Eukaryota</taxon>
        <taxon>Viridiplantae</taxon>
        <taxon>Streptophyta</taxon>
        <taxon>Embryophyta</taxon>
        <taxon>Tracheophyta</taxon>
        <taxon>Spermatophyta</taxon>
        <taxon>Magnoliopsida</taxon>
        <taxon>Liliopsida</taxon>
        <taxon>Poales</taxon>
        <taxon>Bromeliaceae</taxon>
        <taxon>Bromelioideae</taxon>
        <taxon>Ananas</taxon>
    </lineage>
</organism>
<feature type="coiled-coil region" evidence="1">
    <location>
        <begin position="29"/>
        <end position="56"/>
    </location>
</feature>
<dbReference type="InterPro" id="IPR044658">
    <property type="entry name" value="bHLH92/bHLH041-like"/>
</dbReference>
<dbReference type="PANTHER" id="PTHR46665:SF6">
    <property type="entry name" value="TRANSCRIPTION FACTOR BHLH92"/>
    <property type="match status" value="1"/>
</dbReference>
<name>A0A6V7PAZ3_ANACO</name>
<proteinExistence type="predicted"/>
<dbReference type="EMBL" id="LR862147">
    <property type="protein sequence ID" value="CAD1828027.1"/>
    <property type="molecule type" value="Genomic_DNA"/>
</dbReference>
<reference evidence="2" key="1">
    <citation type="submission" date="2020-07" db="EMBL/GenBank/DDBJ databases">
        <authorList>
            <person name="Lin J."/>
        </authorList>
    </citation>
    <scope>NUCLEOTIDE SEQUENCE</scope>
</reference>